<proteinExistence type="predicted"/>
<dbReference type="EMBL" id="MTKT01005554">
    <property type="protein sequence ID" value="OWM66561.1"/>
    <property type="molecule type" value="Genomic_DNA"/>
</dbReference>
<accession>A0A218W2U7</accession>
<organism evidence="1 2">
    <name type="scientific">Punica granatum</name>
    <name type="common">Pomegranate</name>
    <dbReference type="NCBI Taxonomy" id="22663"/>
    <lineage>
        <taxon>Eukaryota</taxon>
        <taxon>Viridiplantae</taxon>
        <taxon>Streptophyta</taxon>
        <taxon>Embryophyta</taxon>
        <taxon>Tracheophyta</taxon>
        <taxon>Spermatophyta</taxon>
        <taxon>Magnoliopsida</taxon>
        <taxon>eudicotyledons</taxon>
        <taxon>Gunneridae</taxon>
        <taxon>Pentapetalae</taxon>
        <taxon>rosids</taxon>
        <taxon>malvids</taxon>
        <taxon>Myrtales</taxon>
        <taxon>Lythraceae</taxon>
        <taxon>Punica</taxon>
    </lineage>
</organism>
<gene>
    <name evidence="1" type="ORF">CDL15_Pgr013778</name>
</gene>
<reference evidence="2" key="1">
    <citation type="journal article" date="2017" name="Plant J.">
        <title>The pomegranate (Punica granatum L.) genome and the genomics of punicalagin biosynthesis.</title>
        <authorList>
            <person name="Qin G."/>
            <person name="Xu C."/>
            <person name="Ming R."/>
            <person name="Tang H."/>
            <person name="Guyot R."/>
            <person name="Kramer E.M."/>
            <person name="Hu Y."/>
            <person name="Yi X."/>
            <person name="Qi Y."/>
            <person name="Xu X."/>
            <person name="Gao Z."/>
            <person name="Pan H."/>
            <person name="Jian J."/>
            <person name="Tian Y."/>
            <person name="Yue Z."/>
            <person name="Xu Y."/>
        </authorList>
    </citation>
    <scope>NUCLEOTIDE SEQUENCE [LARGE SCALE GENOMIC DNA]</scope>
    <source>
        <strain evidence="2">cv. Dabenzi</strain>
    </source>
</reference>
<evidence type="ECO:0000313" key="1">
    <source>
        <dbReference type="EMBL" id="OWM66561.1"/>
    </source>
</evidence>
<comment type="caution">
    <text evidence="1">The sequence shown here is derived from an EMBL/GenBank/DDBJ whole genome shotgun (WGS) entry which is preliminary data.</text>
</comment>
<dbReference type="Proteomes" id="UP000197138">
    <property type="component" value="Unassembled WGS sequence"/>
</dbReference>
<evidence type="ECO:0000313" key="2">
    <source>
        <dbReference type="Proteomes" id="UP000197138"/>
    </source>
</evidence>
<protein>
    <submittedName>
        <fullName evidence="1">Uncharacterized protein</fullName>
    </submittedName>
</protein>
<sequence length="68" mass="7497">MVRVQLPEREIAFVDRGAPHSILETWRLGVLGDSKNDKAINEEDGEGLEELINGLGNPLPMLRHHAAA</sequence>
<dbReference type="AlphaFoldDB" id="A0A218W2U7"/>
<name>A0A218W2U7_PUNGR</name>